<dbReference type="Proteomes" id="UP000002673">
    <property type="component" value="Chromosome"/>
</dbReference>
<keyword evidence="1" id="KW-0812">Transmembrane</keyword>
<reference evidence="2 3" key="1">
    <citation type="journal article" date="2003" name="Infect. Immun.">
        <title>Complete genome sequence and comparative genomics of Shigella flexneri serotype 2a strain 2457T.</title>
        <authorList>
            <person name="Wei J."/>
            <person name="Goldberg M.B."/>
            <person name="Burland V."/>
            <person name="Venkatesan M.M."/>
            <person name="Deng W."/>
            <person name="Fournier G."/>
            <person name="Mayhew G.F."/>
            <person name="Plunkett G.III."/>
            <person name="Rose D.J."/>
            <person name="Darling A."/>
            <person name="Mau B."/>
            <person name="Perna N.T."/>
            <person name="Payne S.M."/>
            <person name="Runyen-Janecky L.J."/>
            <person name="Zhou S."/>
            <person name="Schwartz D.C."/>
            <person name="Blattner F.R."/>
        </authorList>
    </citation>
    <scope>NUCLEOTIDE SEQUENCE [LARGE SCALE GENOMIC DNA]</scope>
    <source>
        <strain evidence="3">ATCC 700930 / 2457T / Serotype 2a</strain>
    </source>
</reference>
<keyword evidence="1" id="KW-0472">Membrane</keyword>
<dbReference type="HOGENOM" id="CLU_170211_0_0_6"/>
<sequence length="114" mass="11978">MKSPYCHRSNYKLAIAIITVITGTVVTGEIVITGIAIMNGAKTAGGVMIMAIIVAGISVKHMSVAIVKAGAIVTIIAEKAADMGTAIKRVLQWSTMPDATLARLIRPTNRLFNA</sequence>
<dbReference type="KEGG" id="sfx:S2596"/>
<feature type="transmembrane region" description="Helical" evidence="1">
    <location>
        <begin position="12"/>
        <end position="37"/>
    </location>
</feature>
<dbReference type="AlphaFoldDB" id="A0A0H2VYD9"/>
<dbReference type="EMBL" id="AE014073">
    <property type="protein sequence ID" value="AAP17776.1"/>
    <property type="molecule type" value="Genomic_DNA"/>
</dbReference>
<dbReference type="OMA" id="KSPYCHQ"/>
<keyword evidence="1" id="KW-1133">Transmembrane helix</keyword>
<evidence type="ECO:0000313" key="2">
    <source>
        <dbReference type="EMBL" id="AAP17776.1"/>
    </source>
</evidence>
<protein>
    <submittedName>
        <fullName evidence="2">Uncharacterized protein</fullName>
    </submittedName>
</protein>
<evidence type="ECO:0000313" key="3">
    <source>
        <dbReference type="Proteomes" id="UP000002673"/>
    </source>
</evidence>
<gene>
    <name evidence="2" type="ordered locus">S2596</name>
</gene>
<name>A0A0H2VYD9_SHIFL</name>
<proteinExistence type="predicted"/>
<organism evidence="2 3">
    <name type="scientific">Shigella flexneri</name>
    <dbReference type="NCBI Taxonomy" id="623"/>
    <lineage>
        <taxon>Bacteria</taxon>
        <taxon>Pseudomonadati</taxon>
        <taxon>Pseudomonadota</taxon>
        <taxon>Gammaproteobacteria</taxon>
        <taxon>Enterobacterales</taxon>
        <taxon>Enterobacteriaceae</taxon>
        <taxon>Shigella</taxon>
    </lineage>
</organism>
<feature type="transmembrane region" description="Helical" evidence="1">
    <location>
        <begin position="43"/>
        <end position="59"/>
    </location>
</feature>
<evidence type="ECO:0000256" key="1">
    <source>
        <dbReference type="SAM" id="Phobius"/>
    </source>
</evidence>
<accession>A0A0H2VYD9</accession>